<feature type="active site" description="Nucleophile" evidence="7">
    <location>
        <position position="24"/>
    </location>
</feature>
<reference evidence="10 11" key="1">
    <citation type="submission" date="2018-04" db="EMBL/GenBank/DDBJ databases">
        <title>Pedobacter chongqingensis sp. nov., isolated from a rottenly hemp rope.</title>
        <authorList>
            <person name="Cai Y."/>
        </authorList>
    </citation>
    <scope>NUCLEOTIDE SEQUENCE [LARGE SCALE GENOMIC DNA]</scope>
    <source>
        <strain evidence="10 11">FJ4-8</strain>
    </source>
</reference>
<evidence type="ECO:0000256" key="5">
    <source>
        <dbReference type="ARBA" id="ARBA00023284"/>
    </source>
</evidence>
<dbReference type="GO" id="GO:0015035">
    <property type="term" value="F:protein-disulfide reductase activity"/>
    <property type="evidence" value="ECO:0007669"/>
    <property type="project" value="UniProtKB-UniRule"/>
</dbReference>
<feature type="site" description="Contributes to redox potential value" evidence="7">
    <location>
        <position position="25"/>
    </location>
</feature>
<dbReference type="NCBIfam" id="TIGR01068">
    <property type="entry name" value="thioredoxin"/>
    <property type="match status" value="1"/>
</dbReference>
<dbReference type="CDD" id="cd02947">
    <property type="entry name" value="TRX_family"/>
    <property type="match status" value="1"/>
</dbReference>
<dbReference type="PROSITE" id="PS00194">
    <property type="entry name" value="THIOREDOXIN_1"/>
    <property type="match status" value="1"/>
</dbReference>
<feature type="site" description="Contributes to redox potential value" evidence="7">
    <location>
        <position position="26"/>
    </location>
</feature>
<dbReference type="GO" id="GO:0005829">
    <property type="term" value="C:cytosol"/>
    <property type="evidence" value="ECO:0007669"/>
    <property type="project" value="TreeGrafter"/>
</dbReference>
<feature type="site" description="Deprotonates C-terminal active site Cys" evidence="7">
    <location>
        <position position="18"/>
    </location>
</feature>
<evidence type="ECO:0000256" key="6">
    <source>
        <dbReference type="NCBIfam" id="TIGR01068"/>
    </source>
</evidence>
<keyword evidence="5 8" id="KW-0676">Redox-active center</keyword>
<evidence type="ECO:0000259" key="9">
    <source>
        <dbReference type="PROSITE" id="PS51352"/>
    </source>
</evidence>
<dbReference type="InterPro" id="IPR017937">
    <property type="entry name" value="Thioredoxin_CS"/>
</dbReference>
<dbReference type="GO" id="GO:0045454">
    <property type="term" value="P:cell redox homeostasis"/>
    <property type="evidence" value="ECO:0007669"/>
    <property type="project" value="TreeGrafter"/>
</dbReference>
<evidence type="ECO:0000256" key="3">
    <source>
        <dbReference type="ARBA" id="ARBA00022982"/>
    </source>
</evidence>
<dbReference type="AlphaFoldDB" id="A0A2U2PFF2"/>
<evidence type="ECO:0000256" key="7">
    <source>
        <dbReference type="PIRSR" id="PIRSR000077-1"/>
    </source>
</evidence>
<keyword evidence="3" id="KW-0249">Electron transport</keyword>
<dbReference type="PANTHER" id="PTHR45663">
    <property type="entry name" value="GEO12009P1"/>
    <property type="match status" value="1"/>
</dbReference>
<evidence type="ECO:0000256" key="1">
    <source>
        <dbReference type="ARBA" id="ARBA00008987"/>
    </source>
</evidence>
<gene>
    <name evidence="10" type="primary">trxA</name>
    <name evidence="10" type="ORF">DDR33_14975</name>
</gene>
<dbReference type="OrthoDB" id="9790390at2"/>
<dbReference type="Gene3D" id="3.40.30.10">
    <property type="entry name" value="Glutaredoxin"/>
    <property type="match status" value="1"/>
</dbReference>
<comment type="caution">
    <text evidence="10">The sequence shown here is derived from an EMBL/GenBank/DDBJ whole genome shotgun (WGS) entry which is preliminary data.</text>
</comment>
<proteinExistence type="inferred from homology"/>
<feature type="domain" description="Thioredoxin" evidence="9">
    <location>
        <begin position="1"/>
        <end position="99"/>
    </location>
</feature>
<dbReference type="PIRSF" id="PIRSF000077">
    <property type="entry name" value="Thioredoxin"/>
    <property type="match status" value="1"/>
</dbReference>
<dbReference type="FunFam" id="3.40.30.10:FF:000001">
    <property type="entry name" value="Thioredoxin"/>
    <property type="match status" value="1"/>
</dbReference>
<evidence type="ECO:0000313" key="11">
    <source>
        <dbReference type="Proteomes" id="UP000245647"/>
    </source>
</evidence>
<evidence type="ECO:0000256" key="2">
    <source>
        <dbReference type="ARBA" id="ARBA00022448"/>
    </source>
</evidence>
<dbReference type="InterPro" id="IPR036249">
    <property type="entry name" value="Thioredoxin-like_sf"/>
</dbReference>
<feature type="active site" description="Nucleophile" evidence="7">
    <location>
        <position position="27"/>
    </location>
</feature>
<dbReference type="RefSeq" id="WP_109416756.1">
    <property type="nucleotide sequence ID" value="NZ_QEAS01000012.1"/>
</dbReference>
<dbReference type="PRINTS" id="PR00421">
    <property type="entry name" value="THIOREDOXIN"/>
</dbReference>
<dbReference type="InterPro" id="IPR013766">
    <property type="entry name" value="Thioredoxin_domain"/>
</dbReference>
<dbReference type="PANTHER" id="PTHR45663:SF11">
    <property type="entry name" value="GEO12009P1"/>
    <property type="match status" value="1"/>
</dbReference>
<dbReference type="SUPFAM" id="SSF52833">
    <property type="entry name" value="Thioredoxin-like"/>
    <property type="match status" value="1"/>
</dbReference>
<dbReference type="InterPro" id="IPR005746">
    <property type="entry name" value="Thioredoxin"/>
</dbReference>
<comment type="similarity">
    <text evidence="1">Belongs to the thioredoxin family.</text>
</comment>
<protein>
    <recommendedName>
        <fullName evidence="6">Thioredoxin</fullName>
    </recommendedName>
</protein>
<keyword evidence="4 8" id="KW-1015">Disulfide bond</keyword>
<dbReference type="Proteomes" id="UP000245647">
    <property type="component" value="Unassembled WGS sequence"/>
</dbReference>
<organism evidence="10 11">
    <name type="scientific">Pararcticibacter amylolyticus</name>
    <dbReference type="NCBI Taxonomy" id="2173175"/>
    <lineage>
        <taxon>Bacteria</taxon>
        <taxon>Pseudomonadati</taxon>
        <taxon>Bacteroidota</taxon>
        <taxon>Sphingobacteriia</taxon>
        <taxon>Sphingobacteriales</taxon>
        <taxon>Sphingobacteriaceae</taxon>
        <taxon>Pararcticibacter</taxon>
    </lineage>
</organism>
<accession>A0A2U2PFF2</accession>
<dbReference type="Pfam" id="PF00085">
    <property type="entry name" value="Thioredoxin"/>
    <property type="match status" value="1"/>
</dbReference>
<evidence type="ECO:0000256" key="8">
    <source>
        <dbReference type="PIRSR" id="PIRSR000077-4"/>
    </source>
</evidence>
<sequence length="99" mass="10982">MKPSFSDIISSEKPTLVDFSAEWCGPCKALAPILSELKEQMKDKLTILKIDVDKNPAAANAYNVQGVPTLILFRDGQIKWRQSGLLSKAQLQDVINTYS</sequence>
<evidence type="ECO:0000256" key="4">
    <source>
        <dbReference type="ARBA" id="ARBA00023157"/>
    </source>
</evidence>
<feature type="disulfide bond" description="Redox-active" evidence="8">
    <location>
        <begin position="24"/>
        <end position="27"/>
    </location>
</feature>
<dbReference type="EMBL" id="QEAS01000012">
    <property type="protein sequence ID" value="PWG79859.1"/>
    <property type="molecule type" value="Genomic_DNA"/>
</dbReference>
<evidence type="ECO:0000313" key="10">
    <source>
        <dbReference type="EMBL" id="PWG79859.1"/>
    </source>
</evidence>
<keyword evidence="2" id="KW-0813">Transport</keyword>
<name>A0A2U2PFF2_9SPHI</name>
<dbReference type="PROSITE" id="PS51352">
    <property type="entry name" value="THIOREDOXIN_2"/>
    <property type="match status" value="1"/>
</dbReference>
<keyword evidence="11" id="KW-1185">Reference proteome</keyword>